<proteinExistence type="predicted"/>
<organism evidence="1 2">
    <name type="scientific">Chitinophaga eiseniae</name>
    <dbReference type="NCBI Taxonomy" id="634771"/>
    <lineage>
        <taxon>Bacteria</taxon>
        <taxon>Pseudomonadati</taxon>
        <taxon>Bacteroidota</taxon>
        <taxon>Chitinophagia</taxon>
        <taxon>Chitinophagales</taxon>
        <taxon>Chitinophagaceae</taxon>
        <taxon>Chitinophaga</taxon>
    </lineage>
</organism>
<keyword evidence="2" id="KW-1185">Reference proteome</keyword>
<name>A0A1T4TMT4_9BACT</name>
<sequence length="61" mass="6975">MTKGQRPSTEIFVYTNPKSREEKIHNKQARALIAVKKSEKTIEQQAIGSLISHHINSKLIF</sequence>
<evidence type="ECO:0000313" key="2">
    <source>
        <dbReference type="Proteomes" id="UP000190367"/>
    </source>
</evidence>
<gene>
    <name evidence="1" type="ORF">SAMN04488128_105494</name>
</gene>
<reference evidence="2" key="1">
    <citation type="submission" date="2017-02" db="EMBL/GenBank/DDBJ databases">
        <authorList>
            <person name="Varghese N."/>
            <person name="Submissions S."/>
        </authorList>
    </citation>
    <scope>NUCLEOTIDE SEQUENCE [LARGE SCALE GENOMIC DNA]</scope>
    <source>
        <strain evidence="2">DSM 22224</strain>
    </source>
</reference>
<accession>A0A1T4TMT4</accession>
<evidence type="ECO:0000313" key="1">
    <source>
        <dbReference type="EMBL" id="SKA41707.1"/>
    </source>
</evidence>
<protein>
    <submittedName>
        <fullName evidence="1">Uncharacterized protein</fullName>
    </submittedName>
</protein>
<dbReference type="AlphaFoldDB" id="A0A1T4TMT4"/>
<dbReference type="Proteomes" id="UP000190367">
    <property type="component" value="Unassembled WGS sequence"/>
</dbReference>
<dbReference type="EMBL" id="FUWZ01000005">
    <property type="protein sequence ID" value="SKA41707.1"/>
    <property type="molecule type" value="Genomic_DNA"/>
</dbReference>